<dbReference type="GO" id="GO:0005524">
    <property type="term" value="F:ATP binding"/>
    <property type="evidence" value="ECO:0007669"/>
    <property type="project" value="UniProtKB-KW"/>
</dbReference>
<feature type="domain" description="DAGKc" evidence="11">
    <location>
        <begin position="1"/>
        <end position="99"/>
    </location>
</feature>
<dbReference type="PANTHER" id="PTHR12358">
    <property type="entry name" value="SPHINGOSINE KINASE"/>
    <property type="match status" value="1"/>
</dbReference>
<dbReference type="SUPFAM" id="SSF111331">
    <property type="entry name" value="NAD kinase/diacylglycerol kinase-like"/>
    <property type="match status" value="1"/>
</dbReference>
<dbReference type="PANTHER" id="PTHR12358:SF54">
    <property type="entry name" value="SPHINGOSINE KINASE RELATED PROTEIN"/>
    <property type="match status" value="1"/>
</dbReference>
<keyword evidence="8" id="KW-0067">ATP-binding</keyword>
<dbReference type="Proteomes" id="UP000289841">
    <property type="component" value="Chromosome"/>
</dbReference>
<keyword evidence="9" id="KW-0444">Lipid biosynthesis</keyword>
<dbReference type="RefSeq" id="WP_026390219.1">
    <property type="nucleotide sequence ID" value="NZ_LR215048.1"/>
</dbReference>
<evidence type="ECO:0000256" key="5">
    <source>
        <dbReference type="ARBA" id="ARBA00022679"/>
    </source>
</evidence>
<evidence type="ECO:0000256" key="7">
    <source>
        <dbReference type="ARBA" id="ARBA00022777"/>
    </source>
</evidence>
<dbReference type="InterPro" id="IPR045540">
    <property type="entry name" value="YegS/DAGK_C"/>
</dbReference>
<dbReference type="AlphaFoldDB" id="A0A449BFK1"/>
<evidence type="ECO:0000256" key="3">
    <source>
        <dbReference type="ARBA" id="ARBA00009280"/>
    </source>
</evidence>
<keyword evidence="7 12" id="KW-0418">Kinase</keyword>
<evidence type="ECO:0000313" key="12">
    <source>
        <dbReference type="EMBL" id="VEU81195.1"/>
    </source>
</evidence>
<gene>
    <name evidence="12" type="primary">dagK_2</name>
    <name evidence="12" type="ORF">NCTC10138_01592</name>
</gene>
<organism evidence="12 13">
    <name type="scientific">Haploplasma axanthum</name>
    <name type="common">Acholeplasma axanthum</name>
    <dbReference type="NCBI Taxonomy" id="29552"/>
    <lineage>
        <taxon>Bacteria</taxon>
        <taxon>Bacillati</taxon>
        <taxon>Mycoplasmatota</taxon>
        <taxon>Mollicutes</taxon>
        <taxon>Acholeplasmatales</taxon>
        <taxon>Acholeplasmataceae</taxon>
        <taxon>Haploplasma</taxon>
    </lineage>
</organism>
<dbReference type="InterPro" id="IPR050187">
    <property type="entry name" value="Lipid_Phosphate_FormReg"/>
</dbReference>
<dbReference type="PROSITE" id="PS50146">
    <property type="entry name" value="DAGK"/>
    <property type="match status" value="1"/>
</dbReference>
<evidence type="ECO:0000256" key="10">
    <source>
        <dbReference type="ARBA" id="ARBA00023264"/>
    </source>
</evidence>
<evidence type="ECO:0000256" key="9">
    <source>
        <dbReference type="ARBA" id="ARBA00023209"/>
    </source>
</evidence>
<keyword evidence="9" id="KW-0443">Lipid metabolism</keyword>
<comment type="similarity">
    <text evidence="3">Belongs to the eukaryotic diacylglycerol kinase family.</text>
</comment>
<dbReference type="EMBL" id="LR215048">
    <property type="protein sequence ID" value="VEU81195.1"/>
    <property type="molecule type" value="Genomic_DNA"/>
</dbReference>
<reference evidence="12 13" key="1">
    <citation type="submission" date="2019-01" db="EMBL/GenBank/DDBJ databases">
        <authorList>
            <consortium name="Pathogen Informatics"/>
        </authorList>
    </citation>
    <scope>NUCLEOTIDE SEQUENCE [LARGE SCALE GENOMIC DNA]</scope>
    <source>
        <strain evidence="12 13">NCTC10138</strain>
    </source>
</reference>
<comment type="similarity">
    <text evidence="2">Belongs to the diacylglycerol/lipid kinase family.</text>
</comment>
<dbReference type="InterPro" id="IPR016064">
    <property type="entry name" value="NAD/diacylglycerol_kinase_sf"/>
</dbReference>
<evidence type="ECO:0000313" key="13">
    <source>
        <dbReference type="Proteomes" id="UP000289841"/>
    </source>
</evidence>
<dbReference type="EC" id="2.7.1.107" evidence="4"/>
<evidence type="ECO:0000256" key="1">
    <source>
        <dbReference type="ARBA" id="ARBA00001946"/>
    </source>
</evidence>
<evidence type="ECO:0000256" key="6">
    <source>
        <dbReference type="ARBA" id="ARBA00022741"/>
    </source>
</evidence>
<dbReference type="SMART" id="SM00045">
    <property type="entry name" value="DAGKa"/>
    <property type="match status" value="1"/>
</dbReference>
<protein>
    <recommendedName>
        <fullName evidence="4">diacylglycerol kinase (ATP)</fullName>
        <ecNumber evidence="4">2.7.1.107</ecNumber>
    </recommendedName>
</protein>
<keyword evidence="6" id="KW-0547">Nucleotide-binding</keyword>
<dbReference type="STRING" id="1278311.GCA_000428705_00567"/>
<dbReference type="GO" id="GO:0004143">
    <property type="term" value="F:ATP-dependent diacylglycerol kinase activity"/>
    <property type="evidence" value="ECO:0007669"/>
    <property type="project" value="UniProtKB-EC"/>
</dbReference>
<dbReference type="GO" id="GO:0007200">
    <property type="term" value="P:phospholipase C-activating G protein-coupled receptor signaling pathway"/>
    <property type="evidence" value="ECO:0007669"/>
    <property type="project" value="InterPro"/>
</dbReference>
<dbReference type="Pfam" id="PF00781">
    <property type="entry name" value="DAGK_cat"/>
    <property type="match status" value="1"/>
</dbReference>
<evidence type="ECO:0000259" key="11">
    <source>
        <dbReference type="PROSITE" id="PS50146"/>
    </source>
</evidence>
<sequence>MDIILYNPLSRNGKNIKLVNKLKKKLNKKGRIVDTINLLEITDIELFVTTNQNIDRFIIIGGDGTLNRLVNGIRGIDIKPGIFLYKAGTGNDFIRSLPGRKKGLIDVKDYLKKLPKVSFNNREMLFLNGVGLGLDGLVCHKVNNSKYKKNKFNYFRHALEAFREFVPRVSKVFIDGLEIQVDKTWFVSVMNSKYFGGGMKIAPKASRLNDTLEVVIIKKVPKFILLTIFPTIYLGWHTKLKKYVNIYKGKEVKVVFDQGVIMQIDGDDFTDIKEITAIK</sequence>
<evidence type="ECO:0000256" key="4">
    <source>
        <dbReference type="ARBA" id="ARBA00012133"/>
    </source>
</evidence>
<accession>A0A449BFK1</accession>
<dbReference type="InterPro" id="IPR000756">
    <property type="entry name" value="Diacylglycerol_kin_accessory"/>
</dbReference>
<keyword evidence="13" id="KW-1185">Reference proteome</keyword>
<proteinExistence type="inferred from homology"/>
<dbReference type="KEGG" id="aaxa:NCTC10138_01592"/>
<keyword evidence="10" id="KW-1208">Phospholipid metabolism</keyword>
<dbReference type="Gene3D" id="2.60.200.40">
    <property type="match status" value="1"/>
</dbReference>
<dbReference type="OrthoDB" id="9786026at2"/>
<keyword evidence="9" id="KW-0594">Phospholipid biosynthesis</keyword>
<evidence type="ECO:0000256" key="2">
    <source>
        <dbReference type="ARBA" id="ARBA00005983"/>
    </source>
</evidence>
<comment type="cofactor">
    <cofactor evidence="1">
        <name>Mg(2+)</name>
        <dbReference type="ChEBI" id="CHEBI:18420"/>
    </cofactor>
</comment>
<evidence type="ECO:0000256" key="8">
    <source>
        <dbReference type="ARBA" id="ARBA00022840"/>
    </source>
</evidence>
<dbReference type="Pfam" id="PF19279">
    <property type="entry name" value="YegS_C"/>
    <property type="match status" value="1"/>
</dbReference>
<dbReference type="Gene3D" id="3.40.50.10330">
    <property type="entry name" value="Probable inorganic polyphosphate/atp-NAD kinase, domain 1"/>
    <property type="match status" value="1"/>
</dbReference>
<keyword evidence="5 12" id="KW-0808">Transferase</keyword>
<name>A0A449BFK1_HAPAX</name>
<dbReference type="InterPro" id="IPR001206">
    <property type="entry name" value="Diacylglycerol_kinase_cat_dom"/>
</dbReference>
<dbReference type="GO" id="GO:0008654">
    <property type="term" value="P:phospholipid biosynthetic process"/>
    <property type="evidence" value="ECO:0007669"/>
    <property type="project" value="UniProtKB-KW"/>
</dbReference>
<dbReference type="InterPro" id="IPR017438">
    <property type="entry name" value="ATP-NAD_kinase_N"/>
</dbReference>